<feature type="transmembrane region" description="Helical" evidence="7">
    <location>
        <begin position="422"/>
        <end position="440"/>
    </location>
</feature>
<dbReference type="Gene3D" id="1.20.1250.20">
    <property type="entry name" value="MFS general substrate transporter like domains"/>
    <property type="match status" value="1"/>
</dbReference>
<comment type="caution">
    <text evidence="9">The sequence shown here is derived from an EMBL/GenBank/DDBJ whole genome shotgun (WGS) entry which is preliminary data.</text>
</comment>
<evidence type="ECO:0000256" key="5">
    <source>
        <dbReference type="ARBA" id="ARBA00022989"/>
    </source>
</evidence>
<feature type="transmembrane region" description="Helical" evidence="7">
    <location>
        <begin position="452"/>
        <end position="472"/>
    </location>
</feature>
<keyword evidence="10" id="KW-1185">Reference proteome</keyword>
<feature type="transmembrane region" description="Helical" evidence="7">
    <location>
        <begin position="213"/>
        <end position="232"/>
    </location>
</feature>
<feature type="non-terminal residue" evidence="9">
    <location>
        <position position="519"/>
    </location>
</feature>
<evidence type="ECO:0000256" key="6">
    <source>
        <dbReference type="ARBA" id="ARBA00023136"/>
    </source>
</evidence>
<dbReference type="FunFam" id="1.20.1250.20:FF:000232">
    <property type="entry name" value="Organic cation/carnitine transporter 7"/>
    <property type="match status" value="1"/>
</dbReference>
<keyword evidence="6 7" id="KW-0472">Membrane</keyword>
<name>A0A9Q0MYP5_9DIPT</name>
<dbReference type="OrthoDB" id="3936150at2759"/>
<feature type="transmembrane region" description="Helical" evidence="7">
    <location>
        <begin position="85"/>
        <end position="104"/>
    </location>
</feature>
<feature type="transmembrane region" description="Helical" evidence="7">
    <location>
        <begin position="113"/>
        <end position="132"/>
    </location>
</feature>
<sequence>MAPKPNISTITAVVELTNDVKPPDKPPAADFEKAISASRYGIFNFLLLLAGLPCCAATLFETSTMSYVLPSADCDLHLSLTDKGILNAVTYAGMITSAIPWGYLSDKLGRRKLLIYGYLLDTICVFMCALSQNVWSLIFFKFMGGFISCGPFAVLMSYIQEFHGSDHRSRVMMIIGMFFSLATIILPAIAWFVIPKPWAVQIGSFVSLKSWQIFLAICAFPSLIGGVAIIFFPESPKFLMSQGRNEEALRVFRTIYKINSGRKADDYPIKTLVLEQDLEKVSENIKPAKDTGKCSSIVSTYLSTPLLRKPLLNKCILVFTIQFCALLGLNTVRLWLPQLFAMVSDFENMQTVGDSDSDLCSMLSYSVNKSIANIQSINTNNNTCLVNIVDTTYINTIIVGFVGLGGYLIAGALINAVGSKNILIYGLFGAGCCGTGLYWARNSITTVALSSLYTTIGSISSTALIGVIVNLFPTSYRTMTISLAMMFGRFGASIGNVIFPYLLQRGCLPPFLLVGFIQF</sequence>
<gene>
    <name evidence="9" type="primary">SV2A</name>
    <name evidence="9" type="ORF">Bhyg_12661</name>
</gene>
<proteinExistence type="inferred from homology"/>
<dbReference type="EMBL" id="WJQU01000003">
    <property type="protein sequence ID" value="KAJ6639914.1"/>
    <property type="molecule type" value="Genomic_DNA"/>
</dbReference>
<dbReference type="GO" id="GO:0016020">
    <property type="term" value="C:membrane"/>
    <property type="evidence" value="ECO:0007669"/>
    <property type="project" value="UniProtKB-SubCell"/>
</dbReference>
<keyword evidence="3" id="KW-0813">Transport</keyword>
<dbReference type="InterPro" id="IPR011701">
    <property type="entry name" value="MFS"/>
</dbReference>
<dbReference type="PROSITE" id="PS50850">
    <property type="entry name" value="MFS"/>
    <property type="match status" value="1"/>
</dbReference>
<dbReference type="InterPro" id="IPR020846">
    <property type="entry name" value="MFS_dom"/>
</dbReference>
<dbReference type="PANTHER" id="PTHR23511:SF36">
    <property type="entry name" value="EG:BACR7A4.13 PROTEIN-RELATED"/>
    <property type="match status" value="1"/>
</dbReference>
<dbReference type="AlphaFoldDB" id="A0A9Q0MYP5"/>
<feature type="transmembrane region" description="Helical" evidence="7">
    <location>
        <begin position="484"/>
        <end position="503"/>
    </location>
</feature>
<dbReference type="Proteomes" id="UP001151699">
    <property type="component" value="Chromosome X"/>
</dbReference>
<evidence type="ECO:0000259" key="8">
    <source>
        <dbReference type="PROSITE" id="PS50850"/>
    </source>
</evidence>
<evidence type="ECO:0000256" key="7">
    <source>
        <dbReference type="SAM" id="Phobius"/>
    </source>
</evidence>
<dbReference type="InterPro" id="IPR036259">
    <property type="entry name" value="MFS_trans_sf"/>
</dbReference>
<evidence type="ECO:0000256" key="2">
    <source>
        <dbReference type="ARBA" id="ARBA00008335"/>
    </source>
</evidence>
<protein>
    <submittedName>
        <fullName evidence="9">Synaptic vesicle glycoprotein 2A</fullName>
    </submittedName>
</protein>
<feature type="transmembrane region" description="Helical" evidence="7">
    <location>
        <begin position="138"/>
        <end position="159"/>
    </location>
</feature>
<dbReference type="PANTHER" id="PTHR23511">
    <property type="entry name" value="SYNAPTIC VESICLE GLYCOPROTEIN 2"/>
    <property type="match status" value="1"/>
</dbReference>
<comment type="similarity">
    <text evidence="2">Belongs to the major facilitator superfamily.</text>
</comment>
<evidence type="ECO:0000313" key="9">
    <source>
        <dbReference type="EMBL" id="KAJ6639914.1"/>
    </source>
</evidence>
<feature type="domain" description="Major facilitator superfamily (MFS) profile" evidence="8">
    <location>
        <begin position="47"/>
        <end position="519"/>
    </location>
</feature>
<dbReference type="InterPro" id="IPR005828">
    <property type="entry name" value="MFS_sugar_transport-like"/>
</dbReference>
<keyword evidence="5 7" id="KW-1133">Transmembrane helix</keyword>
<feature type="transmembrane region" description="Helical" evidence="7">
    <location>
        <begin position="42"/>
        <end position="60"/>
    </location>
</feature>
<dbReference type="Pfam" id="PF00083">
    <property type="entry name" value="Sugar_tr"/>
    <property type="match status" value="1"/>
</dbReference>
<evidence type="ECO:0000256" key="4">
    <source>
        <dbReference type="ARBA" id="ARBA00022692"/>
    </source>
</evidence>
<keyword evidence="4 7" id="KW-0812">Transmembrane</keyword>
<organism evidence="9 10">
    <name type="scientific">Pseudolycoriella hygida</name>
    <dbReference type="NCBI Taxonomy" id="35572"/>
    <lineage>
        <taxon>Eukaryota</taxon>
        <taxon>Metazoa</taxon>
        <taxon>Ecdysozoa</taxon>
        <taxon>Arthropoda</taxon>
        <taxon>Hexapoda</taxon>
        <taxon>Insecta</taxon>
        <taxon>Pterygota</taxon>
        <taxon>Neoptera</taxon>
        <taxon>Endopterygota</taxon>
        <taxon>Diptera</taxon>
        <taxon>Nematocera</taxon>
        <taxon>Sciaroidea</taxon>
        <taxon>Sciaridae</taxon>
        <taxon>Pseudolycoriella</taxon>
    </lineage>
</organism>
<accession>A0A9Q0MYP5</accession>
<dbReference type="SUPFAM" id="SSF103473">
    <property type="entry name" value="MFS general substrate transporter"/>
    <property type="match status" value="1"/>
</dbReference>
<feature type="transmembrane region" description="Helical" evidence="7">
    <location>
        <begin position="171"/>
        <end position="193"/>
    </location>
</feature>
<feature type="transmembrane region" description="Helical" evidence="7">
    <location>
        <begin position="393"/>
        <end position="415"/>
    </location>
</feature>
<reference evidence="9" key="1">
    <citation type="submission" date="2022-07" db="EMBL/GenBank/DDBJ databases">
        <authorList>
            <person name="Trinca V."/>
            <person name="Uliana J.V.C."/>
            <person name="Torres T.T."/>
            <person name="Ward R.J."/>
            <person name="Monesi N."/>
        </authorList>
    </citation>
    <scope>NUCLEOTIDE SEQUENCE</scope>
    <source>
        <strain evidence="9">HSMRA1968</strain>
        <tissue evidence="9">Whole embryos</tissue>
    </source>
</reference>
<evidence type="ECO:0000256" key="3">
    <source>
        <dbReference type="ARBA" id="ARBA00022448"/>
    </source>
</evidence>
<evidence type="ECO:0000256" key="1">
    <source>
        <dbReference type="ARBA" id="ARBA00004141"/>
    </source>
</evidence>
<feature type="transmembrane region" description="Helical" evidence="7">
    <location>
        <begin position="315"/>
        <end position="336"/>
    </location>
</feature>
<evidence type="ECO:0000313" key="10">
    <source>
        <dbReference type="Proteomes" id="UP001151699"/>
    </source>
</evidence>
<comment type="subcellular location">
    <subcellularLocation>
        <location evidence="1">Membrane</location>
        <topology evidence="1">Multi-pass membrane protein</topology>
    </subcellularLocation>
</comment>
<dbReference type="GO" id="GO:0022857">
    <property type="term" value="F:transmembrane transporter activity"/>
    <property type="evidence" value="ECO:0007669"/>
    <property type="project" value="InterPro"/>
</dbReference>
<dbReference type="Pfam" id="PF07690">
    <property type="entry name" value="MFS_1"/>
    <property type="match status" value="1"/>
</dbReference>